<organism evidence="3 4">
    <name type="scientific">Candidatus Roizmanbacteria bacterium GW2011_GWA2_35_8</name>
    <dbReference type="NCBI Taxonomy" id="1618479"/>
    <lineage>
        <taxon>Bacteria</taxon>
        <taxon>Candidatus Roizmaniibacteriota</taxon>
    </lineage>
</organism>
<evidence type="ECO:0000313" key="3">
    <source>
        <dbReference type="EMBL" id="KKP86407.1"/>
    </source>
</evidence>
<keyword evidence="2" id="KW-0732">Signal</keyword>
<protein>
    <submittedName>
        <fullName evidence="3">Uncharacterized protein</fullName>
    </submittedName>
</protein>
<name>A0A0G0G3T3_9BACT</name>
<evidence type="ECO:0000256" key="1">
    <source>
        <dbReference type="SAM" id="Phobius"/>
    </source>
</evidence>
<keyword evidence="1" id="KW-0812">Transmembrane</keyword>
<dbReference type="AlphaFoldDB" id="A0A0G0G3T3"/>
<reference evidence="3 4" key="1">
    <citation type="journal article" date="2015" name="Nature">
        <title>rRNA introns, odd ribosomes, and small enigmatic genomes across a large radiation of phyla.</title>
        <authorList>
            <person name="Brown C.T."/>
            <person name="Hug L.A."/>
            <person name="Thomas B.C."/>
            <person name="Sharon I."/>
            <person name="Castelle C.J."/>
            <person name="Singh A."/>
            <person name="Wilkins M.J."/>
            <person name="Williams K.H."/>
            <person name="Banfield J.F."/>
        </authorList>
    </citation>
    <scope>NUCLEOTIDE SEQUENCE [LARGE SCALE GENOMIC DNA]</scope>
</reference>
<feature type="signal peptide" evidence="2">
    <location>
        <begin position="1"/>
        <end position="25"/>
    </location>
</feature>
<feature type="transmembrane region" description="Helical" evidence="1">
    <location>
        <begin position="225"/>
        <end position="244"/>
    </location>
</feature>
<accession>A0A0G0G3T3</accession>
<dbReference type="Proteomes" id="UP000034536">
    <property type="component" value="Unassembled WGS sequence"/>
</dbReference>
<evidence type="ECO:0000313" key="4">
    <source>
        <dbReference type="Proteomes" id="UP000034536"/>
    </source>
</evidence>
<sequence>MRKVFFMLCITTFFFLFFTRNYIQAQTPTNMPFNFTFPGVNCGYADEIGKNQCCRVNYPTSLLNPPNVGPLNIILRTFGFFTNTVRDNIIQPLIDMVTSVAKGNVSSCYTGVQSLPDANNPNCICINAITPSPGYLVAMNDFCQRQNNLKDRNACLTCANDGGVFSGIGCIKTDSKKFIEETVFRLGIGLAGGLALLCIIYAAFMMQSSQGNPEKLKKAQEMITSCIMGLMLIIFSVFILKLIGVDILKIPGFD</sequence>
<proteinExistence type="predicted"/>
<keyword evidence="1" id="KW-1133">Transmembrane helix</keyword>
<comment type="caution">
    <text evidence="3">The sequence shown here is derived from an EMBL/GenBank/DDBJ whole genome shotgun (WGS) entry which is preliminary data.</text>
</comment>
<gene>
    <name evidence="3" type="ORF">UR89_C0024G0016</name>
</gene>
<feature type="transmembrane region" description="Helical" evidence="1">
    <location>
        <begin position="183"/>
        <end position="204"/>
    </location>
</feature>
<dbReference type="EMBL" id="LBQX01000024">
    <property type="protein sequence ID" value="KKP86407.1"/>
    <property type="molecule type" value="Genomic_DNA"/>
</dbReference>
<keyword evidence="1" id="KW-0472">Membrane</keyword>
<evidence type="ECO:0000256" key="2">
    <source>
        <dbReference type="SAM" id="SignalP"/>
    </source>
</evidence>
<feature type="chain" id="PRO_5002532118" evidence="2">
    <location>
        <begin position="26"/>
        <end position="254"/>
    </location>
</feature>